<feature type="domain" description="Thiolase C-terminal" evidence="10">
    <location>
        <begin position="275"/>
        <end position="396"/>
    </location>
</feature>
<dbReference type="InterPro" id="IPR002155">
    <property type="entry name" value="Thiolase"/>
</dbReference>
<dbReference type="InterPro" id="IPR020617">
    <property type="entry name" value="Thiolase_C"/>
</dbReference>
<accession>A0ABR4IM77</accession>
<proteinExistence type="inferred from homology"/>
<dbReference type="Pfam" id="PF00108">
    <property type="entry name" value="Thiolase_N"/>
    <property type="match status" value="1"/>
</dbReference>
<dbReference type="NCBIfam" id="TIGR01930">
    <property type="entry name" value="AcCoA-C-Actrans"/>
    <property type="match status" value="1"/>
</dbReference>
<evidence type="ECO:0000313" key="11">
    <source>
        <dbReference type="EMBL" id="KAL2828874.1"/>
    </source>
</evidence>
<sequence>MASLPPVYIVSYARTPVGGFLGSLSSQTAPQLGSHAIKAAVNRAHGIKPSDVQEVFFGNVLSANVGQNPARQCALGAGLEASTICTTVNKVCASGLKAVILGAQTIMTGNADIVVAGGTESMSNTPHYLPNLRTGAKYGNQTMVDGIVKDGLTDVGKQELMGLQAEECAQDHGFSREDQDNYAIRTYEKAQAAQKAGLFDNEIAPIELPGFRGKPGVTVSQDDEPKNLNPDKLRAMKPAFIPGTGTVTAPNSSPLNDGAAAVVLVSEAKLKELNLKPVAKILGWGDAEQQPSKFTTTPALAIPKALKHAGVSQDSVDAFEINEAFSVVALANIKLLGLAEEKVNIHGGAVAIGHPLGASGARILSTLLGVLKAQKGKIGCAGICNGGGGASALVVEYLA</sequence>
<keyword evidence="5" id="KW-0630">Potassium</keyword>
<protein>
    <recommendedName>
        <fullName evidence="3">acetyl-CoA C-acetyltransferase</fullName>
        <ecNumber evidence="3">2.3.1.9</ecNumber>
    </recommendedName>
</protein>
<comment type="cofactor">
    <cofactor evidence="1">
        <name>K(+)</name>
        <dbReference type="ChEBI" id="CHEBI:29103"/>
    </cofactor>
</comment>
<dbReference type="Proteomes" id="UP001610446">
    <property type="component" value="Unassembled WGS sequence"/>
</dbReference>
<dbReference type="PIRSF" id="PIRSF000429">
    <property type="entry name" value="Ac-CoA_Ac_transf"/>
    <property type="match status" value="1"/>
</dbReference>
<reference evidence="11 12" key="1">
    <citation type="submission" date="2024-07" db="EMBL/GenBank/DDBJ databases">
        <title>Section-level genome sequencing and comparative genomics of Aspergillus sections Usti and Cavernicolus.</title>
        <authorList>
            <consortium name="Lawrence Berkeley National Laboratory"/>
            <person name="Nybo J.L."/>
            <person name="Vesth T.C."/>
            <person name="Theobald S."/>
            <person name="Frisvad J.C."/>
            <person name="Larsen T.O."/>
            <person name="Kjaerboelling I."/>
            <person name="Rothschild-Mancinelli K."/>
            <person name="Lyhne E.K."/>
            <person name="Kogle M.E."/>
            <person name="Barry K."/>
            <person name="Clum A."/>
            <person name="Na H."/>
            <person name="Ledsgaard L."/>
            <person name="Lin J."/>
            <person name="Lipzen A."/>
            <person name="Kuo A."/>
            <person name="Riley R."/>
            <person name="Mondo S."/>
            <person name="Labutti K."/>
            <person name="Haridas S."/>
            <person name="Pangalinan J."/>
            <person name="Salamov A.A."/>
            <person name="Simmons B.A."/>
            <person name="Magnuson J.K."/>
            <person name="Chen J."/>
            <person name="Drula E."/>
            <person name="Henrissat B."/>
            <person name="Wiebenga A."/>
            <person name="Lubbers R.J."/>
            <person name="Gomes A.C."/>
            <person name="Makela M.R."/>
            <person name="Stajich J."/>
            <person name="Grigoriev I.V."/>
            <person name="Mortensen U.H."/>
            <person name="De Vries R.P."/>
            <person name="Baker S.E."/>
            <person name="Andersen M.R."/>
        </authorList>
    </citation>
    <scope>NUCLEOTIDE SEQUENCE [LARGE SCALE GENOMIC DNA]</scope>
    <source>
        <strain evidence="11 12">CBS 123904</strain>
    </source>
</reference>
<evidence type="ECO:0000259" key="10">
    <source>
        <dbReference type="Pfam" id="PF02803"/>
    </source>
</evidence>
<dbReference type="CDD" id="cd00751">
    <property type="entry name" value="thiolase"/>
    <property type="match status" value="1"/>
</dbReference>
<comment type="pathway">
    <text evidence="7">Metabolic intermediate biosynthesis; (R)-mevalonate biosynthesis; (R)-mevalonate from acetyl-CoA: step 1/3.</text>
</comment>
<dbReference type="Pfam" id="PF02803">
    <property type="entry name" value="Thiolase_C"/>
    <property type="match status" value="1"/>
</dbReference>
<dbReference type="EC" id="2.3.1.9" evidence="3"/>
<organism evidence="11 12">
    <name type="scientific">Aspergillus pseudoustus</name>
    <dbReference type="NCBI Taxonomy" id="1810923"/>
    <lineage>
        <taxon>Eukaryota</taxon>
        <taxon>Fungi</taxon>
        <taxon>Dikarya</taxon>
        <taxon>Ascomycota</taxon>
        <taxon>Pezizomycotina</taxon>
        <taxon>Eurotiomycetes</taxon>
        <taxon>Eurotiomycetidae</taxon>
        <taxon>Eurotiales</taxon>
        <taxon>Aspergillaceae</taxon>
        <taxon>Aspergillus</taxon>
        <taxon>Aspergillus subgen. Nidulantes</taxon>
    </lineage>
</organism>
<dbReference type="Gene3D" id="3.40.47.10">
    <property type="match status" value="1"/>
</dbReference>
<evidence type="ECO:0000313" key="12">
    <source>
        <dbReference type="Proteomes" id="UP001610446"/>
    </source>
</evidence>
<evidence type="ECO:0000256" key="6">
    <source>
        <dbReference type="ARBA" id="ARBA00023315"/>
    </source>
</evidence>
<evidence type="ECO:0000259" key="9">
    <source>
        <dbReference type="Pfam" id="PF00108"/>
    </source>
</evidence>
<dbReference type="EMBL" id="JBFXLU010000348">
    <property type="protein sequence ID" value="KAL2828874.1"/>
    <property type="molecule type" value="Genomic_DNA"/>
</dbReference>
<comment type="similarity">
    <text evidence="2 8">Belongs to the thiolase-like superfamily. Thiolase family.</text>
</comment>
<dbReference type="InterPro" id="IPR020613">
    <property type="entry name" value="Thiolase_CS"/>
</dbReference>
<evidence type="ECO:0000256" key="4">
    <source>
        <dbReference type="ARBA" id="ARBA00022679"/>
    </source>
</evidence>
<dbReference type="SUPFAM" id="SSF53901">
    <property type="entry name" value="Thiolase-like"/>
    <property type="match status" value="2"/>
</dbReference>
<dbReference type="PROSITE" id="PS00737">
    <property type="entry name" value="THIOLASE_2"/>
    <property type="match status" value="1"/>
</dbReference>
<evidence type="ECO:0000256" key="8">
    <source>
        <dbReference type="RuleBase" id="RU003557"/>
    </source>
</evidence>
<evidence type="ECO:0000256" key="3">
    <source>
        <dbReference type="ARBA" id="ARBA00012705"/>
    </source>
</evidence>
<keyword evidence="6 8" id="KW-0012">Acyltransferase</keyword>
<evidence type="ECO:0000256" key="1">
    <source>
        <dbReference type="ARBA" id="ARBA00001958"/>
    </source>
</evidence>
<dbReference type="PROSITE" id="PS00098">
    <property type="entry name" value="THIOLASE_1"/>
    <property type="match status" value="1"/>
</dbReference>
<dbReference type="PANTHER" id="PTHR18919:SF165">
    <property type="entry name" value="ACETYL-COA ACETYLTRANSFERASE"/>
    <property type="match status" value="1"/>
</dbReference>
<dbReference type="PANTHER" id="PTHR18919">
    <property type="entry name" value="ACETYL-COA C-ACYLTRANSFERASE"/>
    <property type="match status" value="1"/>
</dbReference>
<gene>
    <name evidence="11" type="ORF">BJY01DRAFT_228187</name>
</gene>
<comment type="caution">
    <text evidence="11">The sequence shown here is derived from an EMBL/GenBank/DDBJ whole genome shotgun (WGS) entry which is preliminary data.</text>
</comment>
<dbReference type="InterPro" id="IPR020616">
    <property type="entry name" value="Thiolase_N"/>
</dbReference>
<keyword evidence="12" id="KW-1185">Reference proteome</keyword>
<dbReference type="InterPro" id="IPR020615">
    <property type="entry name" value="Thiolase_acyl_enz_int_AS"/>
</dbReference>
<evidence type="ECO:0000256" key="7">
    <source>
        <dbReference type="ARBA" id="ARBA00037924"/>
    </source>
</evidence>
<feature type="domain" description="Thiolase N-terminal" evidence="9">
    <location>
        <begin position="7"/>
        <end position="267"/>
    </location>
</feature>
<evidence type="ECO:0000256" key="5">
    <source>
        <dbReference type="ARBA" id="ARBA00022958"/>
    </source>
</evidence>
<keyword evidence="4 8" id="KW-0808">Transferase</keyword>
<name>A0ABR4IM77_9EURO</name>
<dbReference type="InterPro" id="IPR016039">
    <property type="entry name" value="Thiolase-like"/>
</dbReference>
<evidence type="ECO:0000256" key="2">
    <source>
        <dbReference type="ARBA" id="ARBA00010982"/>
    </source>
</evidence>